<dbReference type="EMBL" id="JAUTXT010000041">
    <property type="protein sequence ID" value="KAK3671596.1"/>
    <property type="molecule type" value="Genomic_DNA"/>
</dbReference>
<sequence>MYSSTLILVLLSATAIALPITRRDAAPSFLINGDAPFTVDAATLAASLTCPNGNPSSKSPPVLLVHGTSTTGAESWGQGYVPALAANGYTACYLTLPGRAMGDMQVSAEYVAYGLHYISSLADGAQTSVISHSQGGPLTQWALQFYPSTKAVTSTLVALSPDFTGIQVGGGNLSDFCIGNLCQSSIWQQSAGSHFLTSLGSHGFQAQVKTTSIWSKFDGVVSPAQGNANLPSATVVAVQDLCPLRLVSHVFMTIDAAAFALALDALQHGSADLMRVQSQIFSVCFRIAAKNMQISVANQVQAAWDDAIDGFVLGSPRVTQEPGLMAYAQ</sequence>
<dbReference type="AlphaFoldDB" id="A0AAE0WGY0"/>
<dbReference type="PANTHER" id="PTHR37574">
    <property type="entry name" value="LIPASE B"/>
    <property type="match status" value="1"/>
</dbReference>
<keyword evidence="1" id="KW-0732">Signal</keyword>
<feature type="chain" id="PRO_5042055543" description="Lipase" evidence="1">
    <location>
        <begin position="18"/>
        <end position="329"/>
    </location>
</feature>
<dbReference type="SUPFAM" id="SSF53474">
    <property type="entry name" value="alpha/beta-Hydrolases"/>
    <property type="match status" value="1"/>
</dbReference>
<evidence type="ECO:0000313" key="3">
    <source>
        <dbReference type="Proteomes" id="UP001274830"/>
    </source>
</evidence>
<evidence type="ECO:0008006" key="4">
    <source>
        <dbReference type="Google" id="ProtNLM"/>
    </source>
</evidence>
<accession>A0AAE0WGY0</accession>
<dbReference type="GO" id="GO:0016042">
    <property type="term" value="P:lipid catabolic process"/>
    <property type="evidence" value="ECO:0007669"/>
    <property type="project" value="InterPro"/>
</dbReference>
<dbReference type="GO" id="GO:0016787">
    <property type="term" value="F:hydrolase activity"/>
    <property type="evidence" value="ECO:0007669"/>
    <property type="project" value="InterPro"/>
</dbReference>
<dbReference type="InterPro" id="IPR002918">
    <property type="entry name" value="Lipase_EstA/Esterase_EstB"/>
</dbReference>
<comment type="caution">
    <text evidence="2">The sequence shown here is derived from an EMBL/GenBank/DDBJ whole genome shotgun (WGS) entry which is preliminary data.</text>
</comment>
<dbReference type="InterPro" id="IPR053228">
    <property type="entry name" value="Stereospecific_Lipase"/>
</dbReference>
<organism evidence="2 3">
    <name type="scientific">Recurvomyces mirabilis</name>
    <dbReference type="NCBI Taxonomy" id="574656"/>
    <lineage>
        <taxon>Eukaryota</taxon>
        <taxon>Fungi</taxon>
        <taxon>Dikarya</taxon>
        <taxon>Ascomycota</taxon>
        <taxon>Pezizomycotina</taxon>
        <taxon>Dothideomycetes</taxon>
        <taxon>Dothideomycetidae</taxon>
        <taxon>Mycosphaerellales</taxon>
        <taxon>Teratosphaeriaceae</taxon>
        <taxon>Recurvomyces</taxon>
    </lineage>
</organism>
<evidence type="ECO:0000256" key="1">
    <source>
        <dbReference type="SAM" id="SignalP"/>
    </source>
</evidence>
<name>A0AAE0WGY0_9PEZI</name>
<gene>
    <name evidence="2" type="ORF">LTR78_008519</name>
</gene>
<dbReference type="PANTHER" id="PTHR37574:SF1">
    <property type="entry name" value="LIPASE B"/>
    <property type="match status" value="1"/>
</dbReference>
<dbReference type="Proteomes" id="UP001274830">
    <property type="component" value="Unassembled WGS sequence"/>
</dbReference>
<reference evidence="2" key="1">
    <citation type="submission" date="2023-07" db="EMBL/GenBank/DDBJ databases">
        <title>Black Yeasts Isolated from many extreme environments.</title>
        <authorList>
            <person name="Coleine C."/>
            <person name="Stajich J.E."/>
            <person name="Selbmann L."/>
        </authorList>
    </citation>
    <scope>NUCLEOTIDE SEQUENCE</scope>
    <source>
        <strain evidence="2">CCFEE 5485</strain>
    </source>
</reference>
<keyword evidence="3" id="KW-1185">Reference proteome</keyword>
<proteinExistence type="predicted"/>
<evidence type="ECO:0000313" key="2">
    <source>
        <dbReference type="EMBL" id="KAK3671596.1"/>
    </source>
</evidence>
<dbReference type="InterPro" id="IPR029058">
    <property type="entry name" value="AB_hydrolase_fold"/>
</dbReference>
<dbReference type="Pfam" id="PF01674">
    <property type="entry name" value="Lipase_2"/>
    <property type="match status" value="1"/>
</dbReference>
<dbReference type="Gene3D" id="3.40.50.1820">
    <property type="entry name" value="alpha/beta hydrolase"/>
    <property type="match status" value="1"/>
</dbReference>
<feature type="signal peptide" evidence="1">
    <location>
        <begin position="1"/>
        <end position="17"/>
    </location>
</feature>
<protein>
    <recommendedName>
        <fullName evidence="4">Lipase</fullName>
    </recommendedName>
</protein>